<keyword evidence="1" id="KW-1133">Transmembrane helix</keyword>
<name>A0ABS8AIG2_9BACT</name>
<dbReference type="SUPFAM" id="SSF57798">
    <property type="entry name" value="Casein kinase II beta subunit"/>
    <property type="match status" value="1"/>
</dbReference>
<gene>
    <name evidence="2" type="ORF">LGH70_21735</name>
</gene>
<evidence type="ECO:0000256" key="1">
    <source>
        <dbReference type="SAM" id="Phobius"/>
    </source>
</evidence>
<dbReference type="InterPro" id="IPR009325">
    <property type="entry name" value="DUF983"/>
</dbReference>
<sequence>MASRSSSLLACAAGRCPRCHQGPVFKTSALNLAHFQDMHDYCPVCGQHYEPEPGFFWGAMYVSYAFSVAIVVAVGLAVYVLGHDPDTWVYIVSAALAIVLFMPLTFRYSRLVMLYLFGGIDYNPAAPVRQARR</sequence>
<dbReference type="Pfam" id="PF06170">
    <property type="entry name" value="DUF983"/>
    <property type="match status" value="1"/>
</dbReference>
<dbReference type="Proteomes" id="UP001165297">
    <property type="component" value="Unassembled WGS sequence"/>
</dbReference>
<dbReference type="RefSeq" id="WP_226189958.1">
    <property type="nucleotide sequence ID" value="NZ_JAJADQ010000015.1"/>
</dbReference>
<feature type="transmembrane region" description="Helical" evidence="1">
    <location>
        <begin position="87"/>
        <end position="106"/>
    </location>
</feature>
<comment type="caution">
    <text evidence="2">The sequence shown here is derived from an EMBL/GenBank/DDBJ whole genome shotgun (WGS) entry which is preliminary data.</text>
</comment>
<evidence type="ECO:0000313" key="2">
    <source>
        <dbReference type="EMBL" id="MCB2380228.1"/>
    </source>
</evidence>
<dbReference type="InterPro" id="IPR035991">
    <property type="entry name" value="Casein_kinase_II_beta-like"/>
</dbReference>
<organism evidence="2 3">
    <name type="scientific">Hymenobacter nitidus</name>
    <dbReference type="NCBI Taxonomy" id="2880929"/>
    <lineage>
        <taxon>Bacteria</taxon>
        <taxon>Pseudomonadati</taxon>
        <taxon>Bacteroidota</taxon>
        <taxon>Cytophagia</taxon>
        <taxon>Cytophagales</taxon>
        <taxon>Hymenobacteraceae</taxon>
        <taxon>Hymenobacter</taxon>
    </lineage>
</organism>
<proteinExistence type="predicted"/>
<evidence type="ECO:0000313" key="3">
    <source>
        <dbReference type="Proteomes" id="UP001165297"/>
    </source>
</evidence>
<keyword evidence="3" id="KW-1185">Reference proteome</keyword>
<reference evidence="2" key="1">
    <citation type="submission" date="2021-10" db="EMBL/GenBank/DDBJ databases">
        <authorList>
            <person name="Dean J.D."/>
            <person name="Kim M.K."/>
            <person name="Newey C.N."/>
            <person name="Stoker T.S."/>
            <person name="Thompson D.W."/>
            <person name="Grose J.H."/>
        </authorList>
    </citation>
    <scope>NUCLEOTIDE SEQUENCE</scope>
    <source>
        <strain evidence="2">BT635</strain>
    </source>
</reference>
<accession>A0ABS8AIG2</accession>
<keyword evidence="1" id="KW-0472">Membrane</keyword>
<keyword evidence="1" id="KW-0812">Transmembrane</keyword>
<feature type="transmembrane region" description="Helical" evidence="1">
    <location>
        <begin position="61"/>
        <end position="81"/>
    </location>
</feature>
<protein>
    <submittedName>
        <fullName evidence="2">DUF983 domain-containing protein</fullName>
    </submittedName>
</protein>
<dbReference type="EMBL" id="JAJADQ010000015">
    <property type="protein sequence ID" value="MCB2380228.1"/>
    <property type="molecule type" value="Genomic_DNA"/>
</dbReference>